<accession>A0AAD5ICF2</accession>
<feature type="compositionally biased region" description="Basic and acidic residues" evidence="1">
    <location>
        <begin position="37"/>
        <end position="46"/>
    </location>
</feature>
<keyword evidence="3" id="KW-1185">Reference proteome</keyword>
<dbReference type="Proteomes" id="UP001064489">
    <property type="component" value="Chromosome 2"/>
</dbReference>
<protein>
    <submittedName>
        <fullName evidence="2">Uncharacterized protein</fullName>
    </submittedName>
</protein>
<dbReference type="EMBL" id="JAJSOW010000106">
    <property type="protein sequence ID" value="KAI9160223.1"/>
    <property type="molecule type" value="Genomic_DNA"/>
</dbReference>
<name>A0AAD5ICF2_ACENE</name>
<proteinExistence type="predicted"/>
<gene>
    <name evidence="2" type="ORF">LWI28_006303</name>
</gene>
<sequence length="154" mass="17068">MSRYDSRSADPSSYRGRSDSGFGGASGYGSSVRSSSSKRDYDVVEPPRKLDLDGLIPFEKNFYVESTSVAAMLENEVEESIDYKGKSQLKAEMFPNLSSVSNVGFPGPTLSTVLDMALIEVLNEYVTTKARDDDDDDDHHHHHHMKLEDVDING</sequence>
<feature type="region of interest" description="Disordered" evidence="1">
    <location>
        <begin position="132"/>
        <end position="154"/>
    </location>
</feature>
<evidence type="ECO:0000256" key="1">
    <source>
        <dbReference type="SAM" id="MobiDB-lite"/>
    </source>
</evidence>
<feature type="region of interest" description="Disordered" evidence="1">
    <location>
        <begin position="1"/>
        <end position="46"/>
    </location>
</feature>
<evidence type="ECO:0000313" key="2">
    <source>
        <dbReference type="EMBL" id="KAI9160223.1"/>
    </source>
</evidence>
<evidence type="ECO:0000313" key="3">
    <source>
        <dbReference type="Proteomes" id="UP001064489"/>
    </source>
</evidence>
<dbReference type="AlphaFoldDB" id="A0AAD5ICF2"/>
<organism evidence="2 3">
    <name type="scientific">Acer negundo</name>
    <name type="common">Box elder</name>
    <dbReference type="NCBI Taxonomy" id="4023"/>
    <lineage>
        <taxon>Eukaryota</taxon>
        <taxon>Viridiplantae</taxon>
        <taxon>Streptophyta</taxon>
        <taxon>Embryophyta</taxon>
        <taxon>Tracheophyta</taxon>
        <taxon>Spermatophyta</taxon>
        <taxon>Magnoliopsida</taxon>
        <taxon>eudicotyledons</taxon>
        <taxon>Gunneridae</taxon>
        <taxon>Pentapetalae</taxon>
        <taxon>rosids</taxon>
        <taxon>malvids</taxon>
        <taxon>Sapindales</taxon>
        <taxon>Sapindaceae</taxon>
        <taxon>Hippocastanoideae</taxon>
        <taxon>Acereae</taxon>
        <taxon>Acer</taxon>
    </lineage>
</organism>
<reference evidence="2" key="2">
    <citation type="submission" date="2023-02" db="EMBL/GenBank/DDBJ databases">
        <authorList>
            <person name="Swenson N.G."/>
            <person name="Wegrzyn J.L."/>
            <person name="Mcevoy S.L."/>
        </authorList>
    </citation>
    <scope>NUCLEOTIDE SEQUENCE</scope>
    <source>
        <strain evidence="2">91603</strain>
        <tissue evidence="2">Leaf</tissue>
    </source>
</reference>
<reference evidence="2" key="1">
    <citation type="journal article" date="2022" name="Plant J.">
        <title>Strategies of tolerance reflected in two North American maple genomes.</title>
        <authorList>
            <person name="McEvoy S.L."/>
            <person name="Sezen U.U."/>
            <person name="Trouern-Trend A."/>
            <person name="McMahon S.M."/>
            <person name="Schaberg P.G."/>
            <person name="Yang J."/>
            <person name="Wegrzyn J.L."/>
            <person name="Swenson N.G."/>
        </authorList>
    </citation>
    <scope>NUCLEOTIDE SEQUENCE</scope>
    <source>
        <strain evidence="2">91603</strain>
    </source>
</reference>
<comment type="caution">
    <text evidence="2">The sequence shown here is derived from an EMBL/GenBank/DDBJ whole genome shotgun (WGS) entry which is preliminary data.</text>
</comment>